<comment type="caution">
    <text evidence="2">The sequence shown here is derived from an EMBL/GenBank/DDBJ whole genome shotgun (WGS) entry which is preliminary data.</text>
</comment>
<evidence type="ECO:0000313" key="2">
    <source>
        <dbReference type="EMBL" id="ORZ39272.1"/>
    </source>
</evidence>
<dbReference type="EMBL" id="MCFL01000006">
    <property type="protein sequence ID" value="ORZ39272.1"/>
    <property type="molecule type" value="Genomic_DNA"/>
</dbReference>
<dbReference type="Pfam" id="PF00168">
    <property type="entry name" value="C2"/>
    <property type="match status" value="1"/>
</dbReference>
<accession>A0A1Y2I1J0</accession>
<feature type="domain" description="C2" evidence="1">
    <location>
        <begin position="1"/>
        <end position="97"/>
    </location>
</feature>
<dbReference type="PROSITE" id="PS50004">
    <property type="entry name" value="C2"/>
    <property type="match status" value="1"/>
</dbReference>
<dbReference type="Proteomes" id="UP000193411">
    <property type="component" value="Unassembled WGS sequence"/>
</dbReference>
<reference evidence="2 3" key="1">
    <citation type="submission" date="2016-07" db="EMBL/GenBank/DDBJ databases">
        <title>Pervasive Adenine N6-methylation of Active Genes in Fungi.</title>
        <authorList>
            <consortium name="DOE Joint Genome Institute"/>
            <person name="Mondo S.J."/>
            <person name="Dannebaum R.O."/>
            <person name="Kuo R.C."/>
            <person name="Labutti K."/>
            <person name="Haridas S."/>
            <person name="Kuo A."/>
            <person name="Salamov A."/>
            <person name="Ahrendt S.R."/>
            <person name="Lipzen A."/>
            <person name="Sullivan W."/>
            <person name="Andreopoulos W.B."/>
            <person name="Clum A."/>
            <person name="Lindquist E."/>
            <person name="Daum C."/>
            <person name="Ramamoorthy G.K."/>
            <person name="Gryganskyi A."/>
            <person name="Culley D."/>
            <person name="Magnuson J.K."/>
            <person name="James T.Y."/>
            <person name="O'Malley M.A."/>
            <person name="Stajich J.E."/>
            <person name="Spatafora J.W."/>
            <person name="Visel A."/>
            <person name="Grigoriev I.V."/>
        </authorList>
    </citation>
    <scope>NUCLEOTIDE SEQUENCE [LARGE SCALE GENOMIC DNA]</scope>
    <source>
        <strain evidence="2 3">PL171</strain>
    </source>
</reference>
<feature type="non-terminal residue" evidence="2">
    <location>
        <position position="1"/>
    </location>
</feature>
<dbReference type="AlphaFoldDB" id="A0A1Y2I1J0"/>
<dbReference type="Gene3D" id="2.60.40.150">
    <property type="entry name" value="C2 domain"/>
    <property type="match status" value="1"/>
</dbReference>
<name>A0A1Y2I1J0_9FUNG</name>
<proteinExistence type="predicted"/>
<dbReference type="InterPro" id="IPR052981">
    <property type="entry name" value="Ingression_C2_domain"/>
</dbReference>
<keyword evidence="3" id="KW-1185">Reference proteome</keyword>
<organism evidence="2 3">
    <name type="scientific">Catenaria anguillulae PL171</name>
    <dbReference type="NCBI Taxonomy" id="765915"/>
    <lineage>
        <taxon>Eukaryota</taxon>
        <taxon>Fungi</taxon>
        <taxon>Fungi incertae sedis</taxon>
        <taxon>Blastocladiomycota</taxon>
        <taxon>Blastocladiomycetes</taxon>
        <taxon>Blastocladiales</taxon>
        <taxon>Catenariaceae</taxon>
        <taxon>Catenaria</taxon>
    </lineage>
</organism>
<dbReference type="STRING" id="765915.A0A1Y2I1J0"/>
<dbReference type="PANTHER" id="PTHR47052">
    <property type="entry name" value="CONSERVED SERINE PROLINE-RICH PROTEIN (AFU_ORTHOLOGUE AFUA_2G01790)"/>
    <property type="match status" value="1"/>
</dbReference>
<evidence type="ECO:0000259" key="1">
    <source>
        <dbReference type="PROSITE" id="PS50004"/>
    </source>
</evidence>
<protein>
    <submittedName>
        <fullName evidence="2">C2 domain-containing protein</fullName>
    </submittedName>
</protein>
<dbReference type="SUPFAM" id="SSF49562">
    <property type="entry name" value="C2 domain (Calcium/lipid-binding domain, CaLB)"/>
    <property type="match status" value="1"/>
</dbReference>
<feature type="non-terminal residue" evidence="2">
    <location>
        <position position="115"/>
    </location>
</feature>
<dbReference type="InterPro" id="IPR035892">
    <property type="entry name" value="C2_domain_sf"/>
</dbReference>
<dbReference type="CDD" id="cd00030">
    <property type="entry name" value="C2"/>
    <property type="match status" value="1"/>
</dbReference>
<dbReference type="OrthoDB" id="270970at2759"/>
<evidence type="ECO:0000313" key="3">
    <source>
        <dbReference type="Proteomes" id="UP000193411"/>
    </source>
</evidence>
<sequence length="115" mass="13063">VTVLEARDLRNKELLFGKNDPYVELQLGASKVETKVHKDGGSAGVWNETHVLEFPEGIVALDVNVYDEDRLKLDDLIGRVEILLHETVEKGMTEGWFDLQNRRANKQAGRIHLKL</sequence>
<dbReference type="PANTHER" id="PTHR47052:SF3">
    <property type="entry name" value="INGRESSION PROTEIN 1"/>
    <property type="match status" value="1"/>
</dbReference>
<dbReference type="SMART" id="SM00239">
    <property type="entry name" value="C2"/>
    <property type="match status" value="1"/>
</dbReference>
<gene>
    <name evidence="2" type="ORF">BCR44DRAFT_105800</name>
</gene>
<dbReference type="InterPro" id="IPR000008">
    <property type="entry name" value="C2_dom"/>
</dbReference>